<dbReference type="PROSITE" id="PS51036">
    <property type="entry name" value="ZF_A20"/>
    <property type="match status" value="1"/>
</dbReference>
<feature type="region of interest" description="Disordered" evidence="17">
    <location>
        <begin position="372"/>
        <end position="400"/>
    </location>
</feature>
<dbReference type="GO" id="GO:0071947">
    <property type="term" value="P:protein deubiquitination involved in ubiquitin-dependent protein catabolic process"/>
    <property type="evidence" value="ECO:0007669"/>
    <property type="project" value="TreeGrafter"/>
</dbReference>
<feature type="coiled-coil region" evidence="16">
    <location>
        <begin position="672"/>
        <end position="699"/>
    </location>
</feature>
<dbReference type="CDD" id="cd22768">
    <property type="entry name" value="OTU_OTUD7"/>
    <property type="match status" value="1"/>
</dbReference>
<feature type="compositionally biased region" description="Polar residues" evidence="17">
    <location>
        <begin position="47"/>
        <end position="67"/>
    </location>
</feature>
<keyword evidence="20" id="KW-1185">Reference proteome</keyword>
<feature type="region of interest" description="Disordered" evidence="17">
    <location>
        <begin position="856"/>
        <end position="955"/>
    </location>
</feature>
<evidence type="ECO:0000256" key="7">
    <source>
        <dbReference type="ARBA" id="ARBA00022553"/>
    </source>
</evidence>
<feature type="compositionally biased region" description="Basic and acidic residues" evidence="17">
    <location>
        <begin position="935"/>
        <end position="948"/>
    </location>
</feature>
<dbReference type="GO" id="GO:0070536">
    <property type="term" value="P:protein K63-linked deubiquitination"/>
    <property type="evidence" value="ECO:0007669"/>
    <property type="project" value="TreeGrafter"/>
</dbReference>
<evidence type="ECO:0000256" key="11">
    <source>
        <dbReference type="ARBA" id="ARBA00022786"/>
    </source>
</evidence>
<feature type="compositionally biased region" description="Polar residues" evidence="17">
    <location>
        <begin position="878"/>
        <end position="896"/>
    </location>
</feature>
<comment type="similarity">
    <text evidence="4">Belongs to the peptidase C64 family.</text>
</comment>
<protein>
    <recommendedName>
        <fullName evidence="5">ubiquitinyl hydrolase 1</fullName>
        <ecNumber evidence="5">3.4.19.12</ecNumber>
    </recommendedName>
</protein>
<dbReference type="CDD" id="cd22249">
    <property type="entry name" value="UDM1_RNF168_RNF169-like"/>
    <property type="match status" value="1"/>
</dbReference>
<dbReference type="GO" id="GO:0008270">
    <property type="term" value="F:zinc ion binding"/>
    <property type="evidence" value="ECO:0007669"/>
    <property type="project" value="UniProtKB-KW"/>
</dbReference>
<evidence type="ECO:0000256" key="14">
    <source>
        <dbReference type="ARBA" id="ARBA00022833"/>
    </source>
</evidence>
<feature type="compositionally biased region" description="Basic and acidic residues" evidence="17">
    <location>
        <begin position="589"/>
        <end position="603"/>
    </location>
</feature>
<sequence length="982" mass="108532">MDRQGVLARFVEVTGCDQGLAADLLAGKQWNWAAAINDYNQLIGNTSAGHSTPPASSSDPPQATATVPAQLPTPKSVALNHQPNRPPATHQPVSSQQPQHASSRQDGSHQQTGPTSGQPLPEHQVVQPSGMNASLSAAATSSMSNQSVGSPSSQSGDPPSPGDTGREVSSQRSTDLKLSLPKDEKDAPARSPAPTKKLQRGISKANCALVDLGRKRVTEDEQDHAHYLVDTPMYTFILPDLAVFPAEFRAFMEKDLLEMTTMANLENAGRLNWWAEGNACSRLWPMATTGDGNCLLHAASLGMWGFHDRQLTLRKALYHTLTENPRSPRMQKLKRRWRWQQTEVNQKSGLVYSEEEWEKEWKSMLRLASAEPRAPLTGSSRSSLPTLSEDKPPTPTDNGEELTYESLEEFHVFVLAHILRRPIIVVSDTMLRGADGEAFAPISFGGIYLPLEVPHRSCEASPLVLTYDTAHFSALVPMEHDLEDYDSQNGSSNPLPVVIPITDCYHKLLPVHFAVDPGPTWQWGSTSKAGSQPDKSLSTADKLKLLHQYLTLVKVPIDPGSGRDDSREREGQQSPTATSNGLKGKAKISRLDSVELHKSDKGRNSFGRKLKHFAKLEKSKNGSWSGDRKVPLPERKIGAITMAELEDPAIIAGAKMSERRHQLQEEMIKNYIDKAKERFEEERRLKRLLKEENRQQEKLAASRLSPPRNWDEPAANTRGFYHEDPVGRGYNGQEQLYQNRQPSPEVYRRYNQQPVHLNVFQNPLSHTKSNPIPQALRAQPHYHQQLMASLTSTRPASYQYGYQLDAPVESTVLVNQLNVRPQGYANRPAGREERPGAISQLVQGIHQLQPGVGAYRQTPSQAASQPPRSPQIVRSAKVASQQLHQSTVGASVSPQPAHQPGFWPLQAPHSPQSPSTQPPTSPQPPLKSAQPAKSQESKAAKSMPRDVGSRPCMRKGCDFYGTESTDFLCSKCYEAKLKTGRK</sequence>
<evidence type="ECO:0000313" key="21">
    <source>
        <dbReference type="RefSeq" id="XP_022110578.1"/>
    </source>
</evidence>
<dbReference type="KEGG" id="aplc:110990079"/>
<dbReference type="PANTHER" id="PTHR13367:SF27">
    <property type="entry name" value="OTU DOMAIN-CONTAINING PROTEIN"/>
    <property type="match status" value="1"/>
</dbReference>
<dbReference type="GeneID" id="110990079"/>
<comment type="subcellular location">
    <subcellularLocation>
        <location evidence="3">Cytoplasm</location>
    </subcellularLocation>
    <subcellularLocation>
        <location evidence="2">Nucleus</location>
    </subcellularLocation>
</comment>
<proteinExistence type="inferred from homology"/>
<evidence type="ECO:0000256" key="1">
    <source>
        <dbReference type="ARBA" id="ARBA00000707"/>
    </source>
</evidence>
<keyword evidence="12" id="KW-0378">Hydrolase</keyword>
<dbReference type="PANTHER" id="PTHR13367">
    <property type="entry name" value="UBIQUITIN THIOESTERASE"/>
    <property type="match status" value="1"/>
</dbReference>
<dbReference type="SMART" id="SM00259">
    <property type="entry name" value="ZnF_A20"/>
    <property type="match status" value="1"/>
</dbReference>
<evidence type="ECO:0000259" key="18">
    <source>
        <dbReference type="PROSITE" id="PS50802"/>
    </source>
</evidence>
<evidence type="ECO:0000256" key="15">
    <source>
        <dbReference type="ARBA" id="ARBA00023242"/>
    </source>
</evidence>
<feature type="compositionally biased region" description="Low complexity" evidence="17">
    <location>
        <begin position="133"/>
        <end position="157"/>
    </location>
</feature>
<feature type="compositionally biased region" description="Polar residues" evidence="17">
    <location>
        <begin position="377"/>
        <end position="386"/>
    </location>
</feature>
<keyword evidence="7" id="KW-0597">Phosphoprotein</keyword>
<evidence type="ECO:0000256" key="17">
    <source>
        <dbReference type="SAM" id="MobiDB-lite"/>
    </source>
</evidence>
<dbReference type="GO" id="GO:0004843">
    <property type="term" value="F:cysteine-type deubiquitinase activity"/>
    <property type="evidence" value="ECO:0007669"/>
    <property type="project" value="UniProtKB-EC"/>
</dbReference>
<feature type="domain" description="A20-type" evidence="19">
    <location>
        <begin position="946"/>
        <end position="981"/>
    </location>
</feature>
<reference evidence="21" key="1">
    <citation type="submission" date="2025-08" db="UniProtKB">
        <authorList>
            <consortium name="RefSeq"/>
        </authorList>
    </citation>
    <scope>IDENTIFICATION</scope>
</reference>
<feature type="compositionally biased region" description="Polar residues" evidence="17">
    <location>
        <begin position="91"/>
        <end position="118"/>
    </location>
</feature>
<dbReference type="GO" id="GO:0005737">
    <property type="term" value="C:cytoplasm"/>
    <property type="evidence" value="ECO:0007669"/>
    <property type="project" value="UniProtKB-SubCell"/>
</dbReference>
<feature type="region of interest" description="Disordered" evidence="17">
    <location>
        <begin position="47"/>
        <end position="200"/>
    </location>
</feature>
<keyword evidence="14" id="KW-0862">Zinc</keyword>
<dbReference type="Gene3D" id="1.10.8.10">
    <property type="entry name" value="DNA helicase RuvA subunit, C-terminal domain"/>
    <property type="match status" value="1"/>
</dbReference>
<organism evidence="20 21">
    <name type="scientific">Acanthaster planci</name>
    <name type="common">Crown-of-thorns starfish</name>
    <dbReference type="NCBI Taxonomy" id="133434"/>
    <lineage>
        <taxon>Eukaryota</taxon>
        <taxon>Metazoa</taxon>
        <taxon>Echinodermata</taxon>
        <taxon>Eleutherozoa</taxon>
        <taxon>Asterozoa</taxon>
        <taxon>Asteroidea</taxon>
        <taxon>Valvatacea</taxon>
        <taxon>Valvatida</taxon>
        <taxon>Acanthasteridae</taxon>
        <taxon>Acanthaster</taxon>
    </lineage>
</organism>
<dbReference type="RefSeq" id="XP_022110578.1">
    <property type="nucleotide sequence ID" value="XM_022254886.1"/>
</dbReference>
<keyword evidence="6" id="KW-0963">Cytoplasm</keyword>
<keyword evidence="15" id="KW-0539">Nucleus</keyword>
<feature type="compositionally biased region" description="Low complexity" evidence="17">
    <location>
        <begin position="856"/>
        <end position="866"/>
    </location>
</feature>
<dbReference type="Pfam" id="PF01754">
    <property type="entry name" value="zf-A20"/>
    <property type="match status" value="1"/>
</dbReference>
<gene>
    <name evidence="21" type="primary">LOC110990079</name>
</gene>
<dbReference type="PROSITE" id="PS50802">
    <property type="entry name" value="OTU"/>
    <property type="match status" value="1"/>
</dbReference>
<feature type="region of interest" description="Disordered" evidence="17">
    <location>
        <begin position="557"/>
        <end position="607"/>
    </location>
</feature>
<evidence type="ECO:0000313" key="20">
    <source>
        <dbReference type="Proteomes" id="UP000694845"/>
    </source>
</evidence>
<dbReference type="AlphaFoldDB" id="A0A8B7ZYG6"/>
<evidence type="ECO:0000256" key="5">
    <source>
        <dbReference type="ARBA" id="ARBA00012759"/>
    </source>
</evidence>
<keyword evidence="10" id="KW-0863">Zinc-finger</keyword>
<evidence type="ECO:0000256" key="12">
    <source>
        <dbReference type="ARBA" id="ARBA00022801"/>
    </source>
</evidence>
<evidence type="ECO:0000256" key="8">
    <source>
        <dbReference type="ARBA" id="ARBA00022670"/>
    </source>
</evidence>
<evidence type="ECO:0000256" key="3">
    <source>
        <dbReference type="ARBA" id="ARBA00004496"/>
    </source>
</evidence>
<dbReference type="GO" id="GO:0070530">
    <property type="term" value="F:K63-linked polyubiquitin modification-dependent protein binding"/>
    <property type="evidence" value="ECO:0007669"/>
    <property type="project" value="TreeGrafter"/>
</dbReference>
<feature type="compositionally biased region" description="Pro residues" evidence="17">
    <location>
        <begin position="916"/>
        <end position="925"/>
    </location>
</feature>
<dbReference type="OMA" id="EMTTMAN"/>
<comment type="catalytic activity">
    <reaction evidence="1">
        <text>Thiol-dependent hydrolysis of ester, thioester, amide, peptide and isopeptide bonds formed by the C-terminal Gly of ubiquitin (a 76-residue protein attached to proteins as an intracellular targeting signal).</text>
        <dbReference type="EC" id="3.4.19.12"/>
    </reaction>
</comment>
<dbReference type="Proteomes" id="UP000694845">
    <property type="component" value="Unplaced"/>
</dbReference>
<keyword evidence="8" id="KW-0645">Protease</keyword>
<keyword evidence="11" id="KW-0833">Ubl conjugation pathway</keyword>
<evidence type="ECO:0000256" key="9">
    <source>
        <dbReference type="ARBA" id="ARBA00022723"/>
    </source>
</evidence>
<feature type="compositionally biased region" description="Basic and acidic residues" evidence="17">
    <location>
        <begin position="561"/>
        <end position="571"/>
    </location>
</feature>
<dbReference type="Pfam" id="PF02338">
    <property type="entry name" value="OTU"/>
    <property type="match status" value="1"/>
</dbReference>
<evidence type="ECO:0000259" key="19">
    <source>
        <dbReference type="PROSITE" id="PS51036"/>
    </source>
</evidence>
<dbReference type="OrthoDB" id="10064699at2759"/>
<dbReference type="InterPro" id="IPR002653">
    <property type="entry name" value="Znf_A20"/>
</dbReference>
<dbReference type="GO" id="GO:0005634">
    <property type="term" value="C:nucleus"/>
    <property type="evidence" value="ECO:0007669"/>
    <property type="project" value="UniProtKB-SubCell"/>
</dbReference>
<dbReference type="GO" id="GO:0003677">
    <property type="term" value="F:DNA binding"/>
    <property type="evidence" value="ECO:0007669"/>
    <property type="project" value="InterPro"/>
</dbReference>
<evidence type="ECO:0000256" key="16">
    <source>
        <dbReference type="SAM" id="Coils"/>
    </source>
</evidence>
<dbReference type="InterPro" id="IPR003323">
    <property type="entry name" value="OTU_dom"/>
</dbReference>
<name>A0A8B7ZYG6_ACAPL</name>
<dbReference type="Gene3D" id="1.20.5.4770">
    <property type="match status" value="1"/>
</dbReference>
<feature type="domain" description="OTU" evidence="18">
    <location>
        <begin position="283"/>
        <end position="478"/>
    </location>
</feature>
<feature type="compositionally biased region" description="Polar residues" evidence="17">
    <location>
        <begin position="572"/>
        <end position="581"/>
    </location>
</feature>
<evidence type="ECO:0000256" key="10">
    <source>
        <dbReference type="ARBA" id="ARBA00022771"/>
    </source>
</evidence>
<evidence type="ECO:0000256" key="13">
    <source>
        <dbReference type="ARBA" id="ARBA00022807"/>
    </source>
</evidence>
<evidence type="ECO:0000256" key="2">
    <source>
        <dbReference type="ARBA" id="ARBA00004123"/>
    </source>
</evidence>
<accession>A0A8B7ZYG6</accession>
<keyword evidence="16" id="KW-0175">Coiled coil</keyword>
<dbReference type="GO" id="GO:0071108">
    <property type="term" value="P:protein K48-linked deubiquitination"/>
    <property type="evidence" value="ECO:0007669"/>
    <property type="project" value="TreeGrafter"/>
</dbReference>
<dbReference type="InterPro" id="IPR051346">
    <property type="entry name" value="OTU_Deubiquitinase"/>
</dbReference>
<keyword evidence="9" id="KW-0479">Metal-binding</keyword>
<dbReference type="EC" id="3.4.19.12" evidence="5"/>
<dbReference type="GO" id="GO:0035871">
    <property type="term" value="P:protein K11-linked deubiquitination"/>
    <property type="evidence" value="ECO:0007669"/>
    <property type="project" value="TreeGrafter"/>
</dbReference>
<evidence type="ECO:0000256" key="6">
    <source>
        <dbReference type="ARBA" id="ARBA00022490"/>
    </source>
</evidence>
<evidence type="ECO:0000256" key="4">
    <source>
        <dbReference type="ARBA" id="ARBA00005865"/>
    </source>
</evidence>
<keyword evidence="13" id="KW-0788">Thiol protease</keyword>